<dbReference type="AlphaFoldDB" id="A0A645BSF3"/>
<comment type="caution">
    <text evidence="1">The sequence shown here is derived from an EMBL/GenBank/DDBJ whole genome shotgun (WGS) entry which is preliminary data.</text>
</comment>
<reference evidence="1" key="1">
    <citation type="submission" date="2019-08" db="EMBL/GenBank/DDBJ databases">
        <authorList>
            <person name="Kucharzyk K."/>
            <person name="Murdoch R.W."/>
            <person name="Higgins S."/>
            <person name="Loffler F."/>
        </authorList>
    </citation>
    <scope>NUCLEOTIDE SEQUENCE</scope>
</reference>
<dbReference type="EMBL" id="VSSQ01022182">
    <property type="protein sequence ID" value="MPM68306.1"/>
    <property type="molecule type" value="Genomic_DNA"/>
</dbReference>
<name>A0A645BSF3_9ZZZZ</name>
<protein>
    <submittedName>
        <fullName evidence="1">Uncharacterized protein</fullName>
    </submittedName>
</protein>
<organism evidence="1">
    <name type="scientific">bioreactor metagenome</name>
    <dbReference type="NCBI Taxonomy" id="1076179"/>
    <lineage>
        <taxon>unclassified sequences</taxon>
        <taxon>metagenomes</taxon>
        <taxon>ecological metagenomes</taxon>
    </lineage>
</organism>
<sequence length="151" mass="15974">MPMTPAFQLSCARRIAFPITPRAAICRSASSRISFSVSRRFWLYSLSVDAISSARAISSPSSRCTASSAVAMRPAALRRGAIMNETVISSTRGWLNPAARSNAENPVRDWMCFSPQAAITRFSPVSETTSAMVATAASASSSGAYSPSLSA</sequence>
<accession>A0A645BSF3</accession>
<evidence type="ECO:0000313" key="1">
    <source>
        <dbReference type="EMBL" id="MPM68306.1"/>
    </source>
</evidence>
<gene>
    <name evidence="1" type="ORF">SDC9_115237</name>
</gene>
<proteinExistence type="predicted"/>